<dbReference type="InterPro" id="IPR016059">
    <property type="entry name" value="DNA_ligase_ATP-dep_CS"/>
</dbReference>
<dbReference type="SUPFAM" id="SSF56091">
    <property type="entry name" value="DNA ligase/mRNA capping enzyme, catalytic domain"/>
    <property type="match status" value="1"/>
</dbReference>
<dbReference type="PROSITE" id="PS00697">
    <property type="entry name" value="DNA_LIGASE_A1"/>
    <property type="match status" value="1"/>
</dbReference>
<feature type="compositionally biased region" description="Basic and acidic residues" evidence="6">
    <location>
        <begin position="767"/>
        <end position="776"/>
    </location>
</feature>
<dbReference type="GO" id="GO:0005524">
    <property type="term" value="F:ATP binding"/>
    <property type="evidence" value="ECO:0007669"/>
    <property type="project" value="UniProtKB-KW"/>
</dbReference>
<comment type="similarity">
    <text evidence="1">Belongs to the ATP-dependent DNA ligase family.</text>
</comment>
<keyword evidence="3" id="KW-0547">Nucleotide-binding</keyword>
<dbReference type="PANTHER" id="PTHR45997:SF2">
    <property type="entry name" value="ATP DEPENDENT DNA LIGASE DOMAIN PROTEIN (AFU_ORTHOLOGUE AFUA_5G02430)"/>
    <property type="match status" value="1"/>
</dbReference>
<dbReference type="PROSITE" id="PS50160">
    <property type="entry name" value="DNA_LIGASE_A3"/>
    <property type="match status" value="1"/>
</dbReference>
<evidence type="ECO:0000256" key="1">
    <source>
        <dbReference type="ARBA" id="ARBA00007572"/>
    </source>
</evidence>
<keyword evidence="5" id="KW-0539">Nucleus</keyword>
<dbReference type="InterPro" id="IPR012310">
    <property type="entry name" value="DNA_ligase_ATP-dep_cent"/>
</dbReference>
<dbReference type="InterPro" id="IPR036599">
    <property type="entry name" value="DNA_ligase_N_sf"/>
</dbReference>
<comment type="caution">
    <text evidence="8">The sequence shown here is derived from an EMBL/GenBank/DDBJ whole genome shotgun (WGS) entry which is preliminary data.</text>
</comment>
<dbReference type="Gene3D" id="3.30.470.30">
    <property type="entry name" value="DNA ligase/mRNA capping enzyme"/>
    <property type="match status" value="1"/>
</dbReference>
<dbReference type="GO" id="GO:0006303">
    <property type="term" value="P:double-strand break repair via nonhomologous end joining"/>
    <property type="evidence" value="ECO:0007669"/>
    <property type="project" value="TreeGrafter"/>
</dbReference>
<dbReference type="GO" id="GO:0032807">
    <property type="term" value="C:DNA ligase IV complex"/>
    <property type="evidence" value="ECO:0007669"/>
    <property type="project" value="TreeGrafter"/>
</dbReference>
<evidence type="ECO:0000256" key="4">
    <source>
        <dbReference type="ARBA" id="ARBA00022840"/>
    </source>
</evidence>
<dbReference type="Pfam" id="PF04675">
    <property type="entry name" value="DNA_ligase_A_N"/>
    <property type="match status" value="1"/>
</dbReference>
<protein>
    <submittedName>
        <fullName evidence="8">DNA ligase/mRNA capping enzyme</fullName>
    </submittedName>
</protein>
<reference evidence="8" key="1">
    <citation type="submission" date="2021-03" db="EMBL/GenBank/DDBJ databases">
        <title>Evolutionary innovations through gain and loss of genes in the ectomycorrhizal Boletales.</title>
        <authorList>
            <person name="Wu G."/>
            <person name="Miyauchi S."/>
            <person name="Morin E."/>
            <person name="Yang Z.-L."/>
            <person name="Xu J."/>
            <person name="Martin F.M."/>
        </authorList>
    </citation>
    <scope>NUCLEOTIDE SEQUENCE</scope>
    <source>
        <strain evidence="8">BR01</strain>
    </source>
</reference>
<dbReference type="Pfam" id="PF01068">
    <property type="entry name" value="DNA_ligase_A_M"/>
    <property type="match status" value="1"/>
</dbReference>
<evidence type="ECO:0000256" key="2">
    <source>
        <dbReference type="ARBA" id="ARBA00022598"/>
    </source>
</evidence>
<dbReference type="Gene3D" id="2.40.50.140">
    <property type="entry name" value="Nucleic acid-binding proteins"/>
    <property type="match status" value="1"/>
</dbReference>
<dbReference type="PANTHER" id="PTHR45997">
    <property type="entry name" value="DNA LIGASE 4"/>
    <property type="match status" value="1"/>
</dbReference>
<proteinExistence type="inferred from homology"/>
<evidence type="ECO:0000259" key="7">
    <source>
        <dbReference type="PROSITE" id="PS50160"/>
    </source>
</evidence>
<accession>A0A8I2Z0P6</accession>
<dbReference type="InterPro" id="IPR012340">
    <property type="entry name" value="NA-bd_OB-fold"/>
</dbReference>
<dbReference type="GO" id="GO:0006310">
    <property type="term" value="P:DNA recombination"/>
    <property type="evidence" value="ECO:0007669"/>
    <property type="project" value="InterPro"/>
</dbReference>
<dbReference type="Proteomes" id="UP000683000">
    <property type="component" value="Unassembled WGS sequence"/>
</dbReference>
<sequence>MDMDVQDGVQQITFSFQHPSENDLSRVHKSSTSSSHSPRAVVHRWIEALRRNYSPLPRGATASVLRLLFPEDDTQRKFGLQETLLAQYLGQCLDSSTVFTRDAKQLKAWSQESASGCLGEELLKYAVPGTENAIGPKSLQEVDALLDELASTSLFSDKSFHDGNASMSNTKRSKSSILRSLYDSLPAIDAAYLTQIILKDLRPLLYPPPSAMTSHALLAYNTRSKQVLTREQFMKAWDPSGSMIKMYKVRAKLDEAAMGFEAGGTLVTAHPRWGVPVEIPKSAKGRSPLHALELLDTDGQIWAETKYDGERAQIHVRFCEDGQVKIAIFSKSKRDSTLDRISVHSIIKAALVGMEKQDVILDAEMVAFSDERNAIDEFWWIRGLVTRTAQGARATMNLVVFSYMNRDSCPSLHSSPPDSLHLALVFFDVLLLGSASLLNVPYSIRRSMLESVIQEIPGQAMIAERSMVSGGSEVEDAAKNLWEIWAQRIADSQEGLVLKSGESTYGDWRLPWVKLKKDYVPGYGDTIDLVVIASSWEKDRARELRVSPSTLVTFYIGVLGNSSQCRANHTVKPHFVVYFTASYGLSREQLEEFNFWVRADAVEPSASRDELSYSYSILETLPQPTVVLQAPILVELCGAGFTKSPSSKVGIYLPITWISDRFEKYYELRFPRITKLFRSSERSFMECLTLRELQAIAYESTGREIQDADIYKDLDDWAKRLWGNGAAMDQERDQKGERRSKKHASLREEWQSKFENLDVQRAQSRKGRQEDVEMSP</sequence>
<evidence type="ECO:0000256" key="3">
    <source>
        <dbReference type="ARBA" id="ARBA00022741"/>
    </source>
</evidence>
<dbReference type="GO" id="GO:0006297">
    <property type="term" value="P:nucleotide-excision repair, DNA gap filling"/>
    <property type="evidence" value="ECO:0007669"/>
    <property type="project" value="TreeGrafter"/>
</dbReference>
<dbReference type="GO" id="GO:0003910">
    <property type="term" value="F:DNA ligase (ATP) activity"/>
    <property type="evidence" value="ECO:0007669"/>
    <property type="project" value="InterPro"/>
</dbReference>
<feature type="region of interest" description="Disordered" evidence="6">
    <location>
        <begin position="728"/>
        <end position="776"/>
    </location>
</feature>
<evidence type="ECO:0000256" key="5">
    <source>
        <dbReference type="ARBA" id="ARBA00023242"/>
    </source>
</evidence>
<evidence type="ECO:0000313" key="9">
    <source>
        <dbReference type="Proteomes" id="UP000683000"/>
    </source>
</evidence>
<organism evidence="8 9">
    <name type="scientific">Boletus reticuloceps</name>
    <dbReference type="NCBI Taxonomy" id="495285"/>
    <lineage>
        <taxon>Eukaryota</taxon>
        <taxon>Fungi</taxon>
        <taxon>Dikarya</taxon>
        <taxon>Basidiomycota</taxon>
        <taxon>Agaricomycotina</taxon>
        <taxon>Agaricomycetes</taxon>
        <taxon>Agaricomycetidae</taxon>
        <taxon>Boletales</taxon>
        <taxon>Boletineae</taxon>
        <taxon>Boletaceae</taxon>
        <taxon>Boletoideae</taxon>
        <taxon>Boletus</taxon>
    </lineage>
</organism>
<keyword evidence="9" id="KW-1185">Reference proteome</keyword>
<dbReference type="GO" id="GO:0003677">
    <property type="term" value="F:DNA binding"/>
    <property type="evidence" value="ECO:0007669"/>
    <property type="project" value="InterPro"/>
</dbReference>
<dbReference type="InterPro" id="IPR012308">
    <property type="entry name" value="DNA_ligase_ATP-dep_N"/>
</dbReference>
<evidence type="ECO:0000256" key="6">
    <source>
        <dbReference type="SAM" id="MobiDB-lite"/>
    </source>
</evidence>
<keyword evidence="2 8" id="KW-0436">Ligase</keyword>
<feature type="domain" description="ATP-dependent DNA ligase family profile" evidence="7">
    <location>
        <begin position="415"/>
        <end position="540"/>
    </location>
</feature>
<dbReference type="Gene3D" id="1.10.3260.10">
    <property type="entry name" value="DNA ligase, ATP-dependent, N-terminal domain"/>
    <property type="match status" value="1"/>
</dbReference>
<feature type="compositionally biased region" description="Basic and acidic residues" evidence="6">
    <location>
        <begin position="745"/>
        <end position="758"/>
    </location>
</feature>
<evidence type="ECO:0000313" key="8">
    <source>
        <dbReference type="EMBL" id="KAG6381585.1"/>
    </source>
</evidence>
<name>A0A8I2Z0P6_9AGAM</name>
<dbReference type="OrthoDB" id="7482721at2759"/>
<keyword evidence="4" id="KW-0067">ATP-binding</keyword>
<dbReference type="EMBL" id="JAGFBS010000001">
    <property type="protein sequence ID" value="KAG6381585.1"/>
    <property type="molecule type" value="Genomic_DNA"/>
</dbReference>
<gene>
    <name evidence="8" type="ORF">JVT61DRAFT_179</name>
</gene>
<dbReference type="AlphaFoldDB" id="A0A8I2Z0P6"/>
<dbReference type="InterPro" id="IPR029710">
    <property type="entry name" value="LIG4"/>
</dbReference>